<evidence type="ECO:0000256" key="3">
    <source>
        <dbReference type="ARBA" id="ARBA00022801"/>
    </source>
</evidence>
<reference evidence="9 12" key="2">
    <citation type="submission" date="2017-12" db="EMBL/GenBank/DDBJ databases">
        <title>Pharmacopeia of the Arctic Ocean.</title>
        <authorList>
            <person name="Collins E."/>
            <person name="Ducluzeau A.-L."/>
        </authorList>
    </citation>
    <scope>NUCLEOTIDE SEQUENCE [LARGE SCALE GENOMIC DNA]</scope>
    <source>
        <strain evidence="9 12">DSM 23325</strain>
    </source>
</reference>
<keyword evidence="4 6" id="KW-0862">Zinc</keyword>
<dbReference type="GO" id="GO:0006508">
    <property type="term" value="P:proteolysis"/>
    <property type="evidence" value="ECO:0007669"/>
    <property type="project" value="UniProtKB-KW"/>
</dbReference>
<dbReference type="EMBL" id="PJBV01000015">
    <property type="protein sequence ID" value="PKH41262.1"/>
    <property type="molecule type" value="Genomic_DNA"/>
</dbReference>
<dbReference type="GO" id="GO:0046872">
    <property type="term" value="F:metal ion binding"/>
    <property type="evidence" value="ECO:0007669"/>
    <property type="project" value="UniProtKB-KW"/>
</dbReference>
<keyword evidence="7" id="KW-0472">Membrane</keyword>
<keyword evidence="2" id="KW-0479">Metal-binding</keyword>
<evidence type="ECO:0000259" key="8">
    <source>
        <dbReference type="Pfam" id="PF01435"/>
    </source>
</evidence>
<evidence type="ECO:0000256" key="2">
    <source>
        <dbReference type="ARBA" id="ARBA00022723"/>
    </source>
</evidence>
<evidence type="ECO:0000313" key="12">
    <source>
        <dbReference type="Proteomes" id="UP000233565"/>
    </source>
</evidence>
<dbReference type="GO" id="GO:0004222">
    <property type="term" value="F:metalloendopeptidase activity"/>
    <property type="evidence" value="ECO:0007669"/>
    <property type="project" value="InterPro"/>
</dbReference>
<keyword evidence="7" id="KW-0812">Transmembrane</keyword>
<protein>
    <submittedName>
        <fullName evidence="10">Peptidase family M48</fullName>
    </submittedName>
    <submittedName>
        <fullName evidence="9">Zn-dependent protease with chaperone function</fullName>
    </submittedName>
</protein>
<comment type="cofactor">
    <cofactor evidence="6">
        <name>Zn(2+)</name>
        <dbReference type="ChEBI" id="CHEBI:29105"/>
    </cofactor>
    <text evidence="6">Binds 1 zinc ion per subunit.</text>
</comment>
<dbReference type="Proteomes" id="UP000233565">
    <property type="component" value="Unassembled WGS sequence"/>
</dbReference>
<dbReference type="OrthoDB" id="9785340at2"/>
<dbReference type="EMBL" id="FOKC01000010">
    <property type="protein sequence ID" value="SFB39644.1"/>
    <property type="molecule type" value="Genomic_DNA"/>
</dbReference>
<feature type="domain" description="Peptidase M48" evidence="8">
    <location>
        <begin position="123"/>
        <end position="182"/>
    </location>
</feature>
<evidence type="ECO:0000256" key="6">
    <source>
        <dbReference type="RuleBase" id="RU003983"/>
    </source>
</evidence>
<sequence>MLTPVLLGALSVLLAGPLPWALSRWTALRRTPAAAMLLWQSTALAAVLAALGAGLSLATDRLWQPPVAVGDVAVAALAGAVTVVVTARLLLSGHRTGTDLRRMRRRHRERVDLVARVDDGVSVLEHDLPVAYCVPGMSGSRIVVSRSTLTRLAPAELRAVLEHERSHLRARHDLVLEAFAVLHRAFPRWVASGAARHEVEVLVEVLADRAAVRSGDRRALVSALVALAGASAPEGALGSTGSSIAARVEVLRDTGRHRAQAAAVLVLAGAILALPTLLVVLPWLGSLRHASL</sequence>
<dbReference type="CDD" id="cd07326">
    <property type="entry name" value="M56_BlaR1_MecR1_like"/>
    <property type="match status" value="1"/>
</dbReference>
<evidence type="ECO:0000313" key="9">
    <source>
        <dbReference type="EMBL" id="PKH41262.1"/>
    </source>
</evidence>
<accession>A0A1I1ANP0</accession>
<feature type="transmembrane region" description="Helical" evidence="7">
    <location>
        <begin position="6"/>
        <end position="22"/>
    </location>
</feature>
<feature type="transmembrane region" description="Helical" evidence="7">
    <location>
        <begin position="67"/>
        <end position="91"/>
    </location>
</feature>
<dbReference type="PANTHER" id="PTHR34978:SF3">
    <property type="entry name" value="SLR0241 PROTEIN"/>
    <property type="match status" value="1"/>
</dbReference>
<evidence type="ECO:0000256" key="1">
    <source>
        <dbReference type="ARBA" id="ARBA00022670"/>
    </source>
</evidence>
<evidence type="ECO:0000256" key="7">
    <source>
        <dbReference type="SAM" id="Phobius"/>
    </source>
</evidence>
<keyword evidence="5 6" id="KW-0482">Metalloprotease</keyword>
<evidence type="ECO:0000313" key="11">
    <source>
        <dbReference type="Proteomes" id="UP000199113"/>
    </source>
</evidence>
<organism evidence="10 11">
    <name type="scientific">Nocardioides alpinus</name>
    <dbReference type="NCBI Taxonomy" id="748909"/>
    <lineage>
        <taxon>Bacteria</taxon>
        <taxon>Bacillati</taxon>
        <taxon>Actinomycetota</taxon>
        <taxon>Actinomycetes</taxon>
        <taxon>Propionibacteriales</taxon>
        <taxon>Nocardioidaceae</taxon>
        <taxon>Nocardioides</taxon>
    </lineage>
</organism>
<name>A0A1I1ANP0_9ACTN</name>
<evidence type="ECO:0000256" key="4">
    <source>
        <dbReference type="ARBA" id="ARBA00022833"/>
    </source>
</evidence>
<keyword evidence="1 6" id="KW-0645">Protease</keyword>
<keyword evidence="3 6" id="KW-0378">Hydrolase</keyword>
<dbReference type="STRING" id="748909.SAMN05192575_11012"/>
<feature type="transmembrane region" description="Helical" evidence="7">
    <location>
        <begin position="34"/>
        <end position="55"/>
    </location>
</feature>
<keyword evidence="7" id="KW-1133">Transmembrane helix</keyword>
<feature type="transmembrane region" description="Helical" evidence="7">
    <location>
        <begin position="261"/>
        <end position="284"/>
    </location>
</feature>
<comment type="similarity">
    <text evidence="6">Belongs to the peptidase M48 family.</text>
</comment>
<dbReference type="PANTHER" id="PTHR34978">
    <property type="entry name" value="POSSIBLE SENSOR-TRANSDUCER PROTEIN BLAR"/>
    <property type="match status" value="1"/>
</dbReference>
<evidence type="ECO:0000313" key="10">
    <source>
        <dbReference type="EMBL" id="SFB39644.1"/>
    </source>
</evidence>
<dbReference type="InterPro" id="IPR052173">
    <property type="entry name" value="Beta-lactam_resp_regulator"/>
</dbReference>
<dbReference type="Proteomes" id="UP000199113">
    <property type="component" value="Unassembled WGS sequence"/>
</dbReference>
<gene>
    <name evidence="9" type="ORF">CXG46_09205</name>
    <name evidence="10" type="ORF">SAMN05192575_11012</name>
</gene>
<dbReference type="Gene3D" id="3.30.2010.10">
    <property type="entry name" value="Metalloproteases ('zincins'), catalytic domain"/>
    <property type="match status" value="1"/>
</dbReference>
<dbReference type="InterPro" id="IPR001915">
    <property type="entry name" value="Peptidase_M48"/>
</dbReference>
<reference evidence="10" key="1">
    <citation type="submission" date="2016-10" db="EMBL/GenBank/DDBJ databases">
        <authorList>
            <person name="de Groot N.N."/>
        </authorList>
    </citation>
    <scope>NUCLEOTIDE SEQUENCE [LARGE SCALE GENOMIC DNA]</scope>
    <source>
        <strain evidence="10">CGMCC 1.10697</strain>
    </source>
</reference>
<dbReference type="Pfam" id="PF01435">
    <property type="entry name" value="Peptidase_M48"/>
    <property type="match status" value="1"/>
</dbReference>
<evidence type="ECO:0000256" key="5">
    <source>
        <dbReference type="ARBA" id="ARBA00023049"/>
    </source>
</evidence>
<proteinExistence type="inferred from homology"/>
<dbReference type="AlphaFoldDB" id="A0A1I1ANP0"/>
<keyword evidence="12" id="KW-1185">Reference proteome</keyword>
<dbReference type="RefSeq" id="WP_091200538.1">
    <property type="nucleotide sequence ID" value="NZ_FOKC01000010.1"/>
</dbReference>